<organism evidence="1 2">
    <name type="scientific">Peribacillus frigoritolerans</name>
    <dbReference type="NCBI Taxonomy" id="450367"/>
    <lineage>
        <taxon>Bacteria</taxon>
        <taxon>Bacillati</taxon>
        <taxon>Bacillota</taxon>
        <taxon>Bacilli</taxon>
        <taxon>Bacillales</taxon>
        <taxon>Bacillaceae</taxon>
        <taxon>Peribacillus</taxon>
    </lineage>
</organism>
<dbReference type="Proteomes" id="UP000680045">
    <property type="component" value="Unassembled WGS sequence"/>
</dbReference>
<dbReference type="EMBL" id="JAGTPW010000061">
    <property type="protein sequence ID" value="MBR8645968.1"/>
    <property type="molecule type" value="Genomic_DNA"/>
</dbReference>
<protein>
    <submittedName>
        <fullName evidence="1">Uncharacterized protein</fullName>
    </submittedName>
</protein>
<gene>
    <name evidence="1" type="ORF">KEH51_24700</name>
</gene>
<dbReference type="AlphaFoldDB" id="A0A941FJP7"/>
<sequence length="72" mass="8540">MIISEMSGTANGELAIDDFEAYRELKKWIQENRKEWEISHVAGTRNIFPNGMWKRKLRKWPRKSFGLIMADI</sequence>
<reference evidence="1" key="1">
    <citation type="submission" date="2021-04" db="EMBL/GenBank/DDBJ databases">
        <title>Whole genome sequencing of Enterococci isolates from hospitalized patients.</title>
        <authorList>
            <person name="Ogoti B.M."/>
            <person name="Onyambu F.G."/>
        </authorList>
    </citation>
    <scope>NUCLEOTIDE SEQUENCE</scope>
    <source>
        <strain evidence="1">242</strain>
    </source>
</reference>
<evidence type="ECO:0000313" key="1">
    <source>
        <dbReference type="EMBL" id="MBR8645968.1"/>
    </source>
</evidence>
<accession>A0A941FJP7</accession>
<evidence type="ECO:0000313" key="2">
    <source>
        <dbReference type="Proteomes" id="UP000680045"/>
    </source>
</evidence>
<comment type="caution">
    <text evidence="1">The sequence shown here is derived from an EMBL/GenBank/DDBJ whole genome shotgun (WGS) entry which is preliminary data.</text>
</comment>
<proteinExistence type="predicted"/>
<name>A0A941FJP7_9BACI</name>